<keyword evidence="1" id="KW-0812">Transmembrane</keyword>
<dbReference type="Proteomes" id="UP001232148">
    <property type="component" value="Unassembled WGS sequence"/>
</dbReference>
<feature type="transmembrane region" description="Helical" evidence="1">
    <location>
        <begin position="12"/>
        <end position="32"/>
    </location>
</feature>
<protein>
    <submittedName>
        <fullName evidence="2">Uncharacterized protein</fullName>
    </submittedName>
</protein>
<evidence type="ECO:0000313" key="2">
    <source>
        <dbReference type="EMBL" id="KAK2032719.1"/>
    </source>
</evidence>
<keyword evidence="3" id="KW-1185">Reference proteome</keyword>
<dbReference type="AlphaFoldDB" id="A0AAD9HRS8"/>
<proteinExistence type="predicted"/>
<keyword evidence="1" id="KW-0472">Membrane</keyword>
<keyword evidence="1" id="KW-1133">Transmembrane helix</keyword>
<comment type="caution">
    <text evidence="2">The sequence shown here is derived from an EMBL/GenBank/DDBJ whole genome shotgun (WGS) entry which is preliminary data.</text>
</comment>
<organism evidence="2 3">
    <name type="scientific">Colletotrichum zoysiae</name>
    <dbReference type="NCBI Taxonomy" id="1216348"/>
    <lineage>
        <taxon>Eukaryota</taxon>
        <taxon>Fungi</taxon>
        <taxon>Dikarya</taxon>
        <taxon>Ascomycota</taxon>
        <taxon>Pezizomycotina</taxon>
        <taxon>Sordariomycetes</taxon>
        <taxon>Hypocreomycetidae</taxon>
        <taxon>Glomerellales</taxon>
        <taxon>Glomerellaceae</taxon>
        <taxon>Colletotrichum</taxon>
        <taxon>Colletotrichum graminicola species complex</taxon>
    </lineage>
</organism>
<sequence length="71" mass="8229">MFCFERRDWVGWAMEVAWGGVVASALFMFRSVPYLSTGVGKRVVLLRYRPWFVLAELSGLQKLYSYNTMAL</sequence>
<reference evidence="2" key="1">
    <citation type="submission" date="2021-06" db="EMBL/GenBank/DDBJ databases">
        <title>Comparative genomics, transcriptomics and evolutionary studies reveal genomic signatures of adaptation to plant cell wall in hemibiotrophic fungi.</title>
        <authorList>
            <consortium name="DOE Joint Genome Institute"/>
            <person name="Baroncelli R."/>
            <person name="Diaz J.F."/>
            <person name="Benocci T."/>
            <person name="Peng M."/>
            <person name="Battaglia E."/>
            <person name="Haridas S."/>
            <person name="Andreopoulos W."/>
            <person name="Labutti K."/>
            <person name="Pangilinan J."/>
            <person name="Floch G.L."/>
            <person name="Makela M.R."/>
            <person name="Henrissat B."/>
            <person name="Grigoriev I.V."/>
            <person name="Crouch J.A."/>
            <person name="De Vries R.P."/>
            <person name="Sukno S.A."/>
            <person name="Thon M.R."/>
        </authorList>
    </citation>
    <scope>NUCLEOTIDE SEQUENCE</scope>
    <source>
        <strain evidence="2">MAFF235873</strain>
    </source>
</reference>
<name>A0AAD9HRS8_9PEZI</name>
<dbReference type="EMBL" id="MU842828">
    <property type="protein sequence ID" value="KAK2032719.1"/>
    <property type="molecule type" value="Genomic_DNA"/>
</dbReference>
<evidence type="ECO:0000313" key="3">
    <source>
        <dbReference type="Proteomes" id="UP001232148"/>
    </source>
</evidence>
<accession>A0AAD9HRS8</accession>
<evidence type="ECO:0000256" key="1">
    <source>
        <dbReference type="SAM" id="Phobius"/>
    </source>
</evidence>
<gene>
    <name evidence="2" type="ORF">LX32DRAFT_168503</name>
</gene>